<dbReference type="AlphaFoldDB" id="A0A914D7R6"/>
<reference evidence="3" key="1">
    <citation type="submission" date="2022-11" db="UniProtKB">
        <authorList>
            <consortium name="WormBaseParasite"/>
        </authorList>
    </citation>
    <scope>IDENTIFICATION</scope>
</reference>
<sequence length="389" mass="44381">MDDKLRDFMRCQDDYGGMRHDMYDAIVAFKRDGTYPDFAQERSARTAWKLRCVKYALLFDDETLVYINQNGPQKPRFVVKVGEPASIIGRVHEMIGHLGTKRTQMAIMRRFYWRSVRADIQRFVEACEHCRAKKITGQKLLKAPIDVTKDDCIEVTVRSKLELKETPESRFIISIEGIDESVYPLFLNARMTSYTFKETHNRRPVETAPRIRGRPYSKRKIIAHPQQKPPAKLYIPMGHCLDGFHDIYARRPEYITGDWVQLNELDKWMSNANEPTASTSEECPVNIEGSPLQKPRYVSERSGDSLALGNEADQVVDEESTLYDSDINSIPIGIRMRCSGYAARNAAIIAGIPDTVIDPAAAETATLIEAEPKMEFDELAIYCSIPPIY</sequence>
<dbReference type="Proteomes" id="UP000887540">
    <property type="component" value="Unplaced"/>
</dbReference>
<organism evidence="2 3">
    <name type="scientific">Acrobeloides nanus</name>
    <dbReference type="NCBI Taxonomy" id="290746"/>
    <lineage>
        <taxon>Eukaryota</taxon>
        <taxon>Metazoa</taxon>
        <taxon>Ecdysozoa</taxon>
        <taxon>Nematoda</taxon>
        <taxon>Chromadorea</taxon>
        <taxon>Rhabditida</taxon>
        <taxon>Tylenchina</taxon>
        <taxon>Cephalobomorpha</taxon>
        <taxon>Cephaloboidea</taxon>
        <taxon>Cephalobidae</taxon>
        <taxon>Acrobeloides</taxon>
    </lineage>
</organism>
<protein>
    <submittedName>
        <fullName evidence="3">Integrase zinc-binding domain-containing protein</fullName>
    </submittedName>
</protein>
<evidence type="ECO:0000313" key="3">
    <source>
        <dbReference type="WBParaSite" id="ACRNAN_scaffold19924.g23132.t1"/>
    </source>
</evidence>
<accession>A0A914D7R6</accession>
<feature type="domain" description="Integrase zinc-binding" evidence="1">
    <location>
        <begin position="86"/>
        <end position="134"/>
    </location>
</feature>
<name>A0A914D7R6_9BILA</name>
<proteinExistence type="predicted"/>
<dbReference type="Pfam" id="PF17921">
    <property type="entry name" value="Integrase_H2C2"/>
    <property type="match status" value="1"/>
</dbReference>
<dbReference type="InterPro" id="IPR041588">
    <property type="entry name" value="Integrase_H2C2"/>
</dbReference>
<dbReference type="Gene3D" id="1.10.340.70">
    <property type="match status" value="1"/>
</dbReference>
<dbReference type="WBParaSite" id="ACRNAN_scaffold19924.g23132.t1">
    <property type="protein sequence ID" value="ACRNAN_scaffold19924.g23132.t1"/>
    <property type="gene ID" value="ACRNAN_scaffold19924.g23132"/>
</dbReference>
<evidence type="ECO:0000313" key="2">
    <source>
        <dbReference type="Proteomes" id="UP000887540"/>
    </source>
</evidence>
<keyword evidence="2" id="KW-1185">Reference proteome</keyword>
<evidence type="ECO:0000259" key="1">
    <source>
        <dbReference type="Pfam" id="PF17921"/>
    </source>
</evidence>